<dbReference type="SMART" id="SM01270">
    <property type="entry name" value="Longin"/>
    <property type="match status" value="1"/>
</dbReference>
<dbReference type="Proteomes" id="UP000002009">
    <property type="component" value="Chromosome 13"/>
</dbReference>
<dbReference type="InterPro" id="IPR010908">
    <property type="entry name" value="Longin_dom"/>
</dbReference>
<dbReference type="GO" id="GO:0012505">
    <property type="term" value="C:endomembrane system"/>
    <property type="evidence" value="ECO:0007669"/>
    <property type="project" value="UniProtKB-SubCell"/>
</dbReference>
<dbReference type="Pfam" id="PF13774">
    <property type="entry name" value="Longin"/>
    <property type="match status" value="1"/>
</dbReference>
<dbReference type="STRING" id="296587.C1EGF1"/>
<evidence type="ECO:0000256" key="9">
    <source>
        <dbReference type="PROSITE-ProRule" id="PRU00290"/>
    </source>
</evidence>
<evidence type="ECO:0000256" key="6">
    <source>
        <dbReference type="ARBA" id="ARBA00023136"/>
    </source>
</evidence>
<dbReference type="FunFam" id="1.20.5.110:FF:000004">
    <property type="entry name" value="Vesicle-associated membrane protein 7"/>
    <property type="match status" value="1"/>
</dbReference>
<dbReference type="CDD" id="cd15843">
    <property type="entry name" value="R-SNARE"/>
    <property type="match status" value="1"/>
</dbReference>
<evidence type="ECO:0000313" key="13">
    <source>
        <dbReference type="EMBL" id="ACO66766.1"/>
    </source>
</evidence>
<evidence type="ECO:0000256" key="4">
    <source>
        <dbReference type="ARBA" id="ARBA00022927"/>
    </source>
</evidence>
<sequence length="239" mass="26308">MPVCYSAVARDTVVLAEAHAATFGRDAADVSSIARRVLEAHGGEPGNARASYGESDLVFHLLEGVDSTYFLCAAGEGDGKRLPFAFLEDVRREFVLKHGLEVRSAEYLPPMALDAKFSSLMANKMLDFSSGKAGDALAKVQGELDEVKTVMLENIERVLERGDKIELLVESTARLQSDAAAFRSTTRRVARRMWWNNAKMFFLAWCVCVFVLYLIGAQFCGWNLYLCSSKHRGGTHASG</sequence>
<dbReference type="CDD" id="cd14824">
    <property type="entry name" value="Longin"/>
    <property type="match status" value="1"/>
</dbReference>
<keyword evidence="14" id="KW-1185">Reference proteome</keyword>
<dbReference type="SUPFAM" id="SSF58038">
    <property type="entry name" value="SNARE fusion complex"/>
    <property type="match status" value="1"/>
</dbReference>
<keyword evidence="6 10" id="KW-0472">Membrane</keyword>
<dbReference type="RefSeq" id="XP_002505508.1">
    <property type="nucleotide sequence ID" value="XM_002505462.1"/>
</dbReference>
<proteinExistence type="inferred from homology"/>
<dbReference type="AlphaFoldDB" id="C1EGF1"/>
<dbReference type="KEGG" id="mis:MICPUN_63621"/>
<keyword evidence="4" id="KW-0653">Protein transport</keyword>
<evidence type="ECO:0000256" key="2">
    <source>
        <dbReference type="ARBA" id="ARBA00022448"/>
    </source>
</evidence>
<evidence type="ECO:0000259" key="11">
    <source>
        <dbReference type="PROSITE" id="PS50859"/>
    </source>
</evidence>
<evidence type="ECO:0000256" key="5">
    <source>
        <dbReference type="ARBA" id="ARBA00022989"/>
    </source>
</evidence>
<feature type="domain" description="Longin" evidence="11">
    <location>
        <begin position="7"/>
        <end position="121"/>
    </location>
</feature>
<dbReference type="PROSITE" id="PS50892">
    <property type="entry name" value="V_SNARE"/>
    <property type="match status" value="1"/>
</dbReference>
<dbReference type="GO" id="GO:0015031">
    <property type="term" value="P:protein transport"/>
    <property type="evidence" value="ECO:0007669"/>
    <property type="project" value="UniProtKB-KW"/>
</dbReference>
<comment type="subcellular location">
    <subcellularLocation>
        <location evidence="8">Endomembrane system</location>
        <topology evidence="8">Single-pass type IV membrane protein</topology>
    </subcellularLocation>
</comment>
<evidence type="ECO:0000259" key="12">
    <source>
        <dbReference type="PROSITE" id="PS50892"/>
    </source>
</evidence>
<comment type="similarity">
    <text evidence="1">Belongs to the synaptobrevin family.</text>
</comment>
<reference evidence="13 14" key="1">
    <citation type="journal article" date="2009" name="Science">
        <title>Green evolution and dynamic adaptations revealed by genomes of the marine picoeukaryotes Micromonas.</title>
        <authorList>
            <person name="Worden A.Z."/>
            <person name="Lee J.H."/>
            <person name="Mock T."/>
            <person name="Rouze P."/>
            <person name="Simmons M.P."/>
            <person name="Aerts A.L."/>
            <person name="Allen A.E."/>
            <person name="Cuvelier M.L."/>
            <person name="Derelle E."/>
            <person name="Everett M.V."/>
            <person name="Foulon E."/>
            <person name="Grimwood J."/>
            <person name="Gundlach H."/>
            <person name="Henrissat B."/>
            <person name="Napoli C."/>
            <person name="McDonald S.M."/>
            <person name="Parker M.S."/>
            <person name="Rombauts S."/>
            <person name="Salamov A."/>
            <person name="Von Dassow P."/>
            <person name="Badger J.H."/>
            <person name="Coutinho P.M."/>
            <person name="Demir E."/>
            <person name="Dubchak I."/>
            <person name="Gentemann C."/>
            <person name="Eikrem W."/>
            <person name="Gready J.E."/>
            <person name="John U."/>
            <person name="Lanier W."/>
            <person name="Lindquist E.A."/>
            <person name="Lucas S."/>
            <person name="Mayer K.F."/>
            <person name="Moreau H."/>
            <person name="Not F."/>
            <person name="Otillar R."/>
            <person name="Panaud O."/>
            <person name="Pangilinan J."/>
            <person name="Paulsen I."/>
            <person name="Piegu B."/>
            <person name="Poliakov A."/>
            <person name="Robbens S."/>
            <person name="Schmutz J."/>
            <person name="Toulza E."/>
            <person name="Wyss T."/>
            <person name="Zelensky A."/>
            <person name="Zhou K."/>
            <person name="Armbrust E.V."/>
            <person name="Bhattacharya D."/>
            <person name="Goodenough U.W."/>
            <person name="Van de Peer Y."/>
            <person name="Grigoriev I.V."/>
        </authorList>
    </citation>
    <scope>NUCLEOTIDE SEQUENCE [LARGE SCALE GENOMIC DNA]</scope>
    <source>
        <strain evidence="14">RCC299 / NOUM17</strain>
    </source>
</reference>
<dbReference type="FunCoup" id="C1EGF1">
    <property type="interactions" value="1652"/>
</dbReference>
<dbReference type="PANTHER" id="PTHR21136">
    <property type="entry name" value="SNARE PROTEINS"/>
    <property type="match status" value="1"/>
</dbReference>
<dbReference type="InterPro" id="IPR042855">
    <property type="entry name" value="V_SNARE_CC"/>
</dbReference>
<comment type="function">
    <text evidence="7">Involved in the targeting and/or fusion of transport vesicles to their target membrane.</text>
</comment>
<name>C1EGF1_MICCC</name>
<dbReference type="OMA" id="HYENRIV"/>
<feature type="transmembrane region" description="Helical" evidence="10">
    <location>
        <begin position="201"/>
        <end position="225"/>
    </location>
</feature>
<evidence type="ECO:0000256" key="1">
    <source>
        <dbReference type="ARBA" id="ARBA00008025"/>
    </source>
</evidence>
<dbReference type="PANTHER" id="PTHR21136:SF214">
    <property type="entry name" value="VESICLE-ASSOCIATED MEMBRANE PROTEIN 714"/>
    <property type="match status" value="1"/>
</dbReference>
<evidence type="ECO:0000313" key="14">
    <source>
        <dbReference type="Proteomes" id="UP000002009"/>
    </source>
</evidence>
<dbReference type="EMBL" id="CP001331">
    <property type="protein sequence ID" value="ACO66766.1"/>
    <property type="molecule type" value="Genomic_DNA"/>
</dbReference>
<evidence type="ECO:0000256" key="8">
    <source>
        <dbReference type="ARBA" id="ARBA00046280"/>
    </source>
</evidence>
<organism evidence="13 14">
    <name type="scientific">Micromonas commoda (strain RCC299 / NOUM17 / CCMP2709)</name>
    <name type="common">Picoplanktonic green alga</name>
    <dbReference type="NCBI Taxonomy" id="296587"/>
    <lineage>
        <taxon>Eukaryota</taxon>
        <taxon>Viridiplantae</taxon>
        <taxon>Chlorophyta</taxon>
        <taxon>Mamiellophyceae</taxon>
        <taxon>Mamiellales</taxon>
        <taxon>Mamiellaceae</taxon>
        <taxon>Micromonas</taxon>
    </lineage>
</organism>
<dbReference type="InterPro" id="IPR011012">
    <property type="entry name" value="Longin-like_dom_sf"/>
</dbReference>
<dbReference type="PROSITE" id="PS50859">
    <property type="entry name" value="LONGIN"/>
    <property type="match status" value="1"/>
</dbReference>
<protein>
    <submittedName>
        <fullName evidence="13">Uncharacterized protein</fullName>
    </submittedName>
</protein>
<evidence type="ECO:0000256" key="7">
    <source>
        <dbReference type="ARBA" id="ARBA00037493"/>
    </source>
</evidence>
<dbReference type="GO" id="GO:0016192">
    <property type="term" value="P:vesicle-mediated transport"/>
    <property type="evidence" value="ECO:0007669"/>
    <property type="project" value="InterPro"/>
</dbReference>
<feature type="domain" description="V-SNARE coiled-coil homology" evidence="12">
    <location>
        <begin position="136"/>
        <end position="196"/>
    </location>
</feature>
<dbReference type="Gene3D" id="1.20.5.110">
    <property type="match status" value="1"/>
</dbReference>
<dbReference type="PRINTS" id="PR00219">
    <property type="entry name" value="SYNAPTOBREVN"/>
</dbReference>
<keyword evidence="3 10" id="KW-0812">Transmembrane</keyword>
<dbReference type="InterPro" id="IPR001388">
    <property type="entry name" value="Synaptobrevin-like"/>
</dbReference>
<dbReference type="Gene3D" id="3.30.450.50">
    <property type="entry name" value="Longin domain"/>
    <property type="match status" value="1"/>
</dbReference>
<keyword evidence="9" id="KW-0175">Coiled coil</keyword>
<dbReference type="GO" id="GO:0016020">
    <property type="term" value="C:membrane"/>
    <property type="evidence" value="ECO:0007669"/>
    <property type="project" value="InterPro"/>
</dbReference>
<dbReference type="InParanoid" id="C1EGF1"/>
<accession>C1EGF1</accession>
<dbReference type="eggNOG" id="KOG0859">
    <property type="taxonomic scope" value="Eukaryota"/>
</dbReference>
<keyword evidence="2" id="KW-0813">Transport</keyword>
<evidence type="ECO:0000256" key="10">
    <source>
        <dbReference type="SAM" id="Phobius"/>
    </source>
</evidence>
<dbReference type="GO" id="GO:0005737">
    <property type="term" value="C:cytoplasm"/>
    <property type="evidence" value="ECO:0007669"/>
    <property type="project" value="UniProtKB-ARBA"/>
</dbReference>
<dbReference type="SUPFAM" id="SSF64356">
    <property type="entry name" value="SNARE-like"/>
    <property type="match status" value="1"/>
</dbReference>
<dbReference type="OrthoDB" id="248747at2759"/>
<evidence type="ECO:0000256" key="3">
    <source>
        <dbReference type="ARBA" id="ARBA00022692"/>
    </source>
</evidence>
<dbReference type="InterPro" id="IPR051097">
    <property type="entry name" value="Synaptobrevin-like_transport"/>
</dbReference>
<gene>
    <name evidence="13" type="ORF">MICPUN_63621</name>
</gene>
<dbReference type="GeneID" id="8248438"/>
<dbReference type="Pfam" id="PF00957">
    <property type="entry name" value="Synaptobrevin"/>
    <property type="match status" value="1"/>
</dbReference>
<keyword evidence="5 10" id="KW-1133">Transmembrane helix</keyword>